<evidence type="ECO:0000313" key="12">
    <source>
        <dbReference type="EMBL" id="JAB93341.1"/>
    </source>
</evidence>
<proteinExistence type="evidence at transcript level"/>
<dbReference type="EMBL" id="GAMC01013214">
    <property type="protein sequence ID" value="JAB93341.1"/>
    <property type="molecule type" value="mRNA"/>
</dbReference>
<comment type="subcellular location">
    <subcellularLocation>
        <location evidence="1">Nucleus</location>
    </subcellularLocation>
</comment>
<dbReference type="EMBL" id="GAMC01013222">
    <property type="protein sequence ID" value="JAB93333.1"/>
    <property type="molecule type" value="mRNA"/>
</dbReference>
<dbReference type="PROSITE" id="PS50157">
    <property type="entry name" value="ZINC_FINGER_C2H2_2"/>
    <property type="match status" value="7"/>
</dbReference>
<dbReference type="GO" id="GO:0003677">
    <property type="term" value="F:DNA binding"/>
    <property type="evidence" value="ECO:0007669"/>
    <property type="project" value="UniProtKB-KW"/>
</dbReference>
<evidence type="ECO:0000256" key="1">
    <source>
        <dbReference type="ARBA" id="ARBA00004123"/>
    </source>
</evidence>
<dbReference type="Gene3D" id="3.30.160.60">
    <property type="entry name" value="Classic Zinc Finger"/>
    <property type="match status" value="5"/>
</dbReference>
<dbReference type="AlphaFoldDB" id="W8BJ86"/>
<evidence type="ECO:0000256" key="2">
    <source>
        <dbReference type="ARBA" id="ARBA00022723"/>
    </source>
</evidence>
<evidence type="ECO:0000256" key="9">
    <source>
        <dbReference type="ARBA" id="ARBA00023242"/>
    </source>
</evidence>
<keyword evidence="3" id="KW-0677">Repeat</keyword>
<dbReference type="InterPro" id="IPR050888">
    <property type="entry name" value="ZnF_C2H2-type_TF"/>
</dbReference>
<dbReference type="FunFam" id="3.30.160.60:FF:000325">
    <property type="entry name" value="ZFP90 zinc finger protein"/>
    <property type="match status" value="1"/>
</dbReference>
<dbReference type="GO" id="GO:0006355">
    <property type="term" value="P:regulation of DNA-templated transcription"/>
    <property type="evidence" value="ECO:0007669"/>
    <property type="project" value="UniProtKB-ARBA"/>
</dbReference>
<dbReference type="SUPFAM" id="SSF57667">
    <property type="entry name" value="beta-beta-alpha zinc fingers"/>
    <property type="match status" value="4"/>
</dbReference>
<keyword evidence="6" id="KW-0805">Transcription regulation</keyword>
<reference evidence="12" key="2">
    <citation type="journal article" date="2014" name="BMC Genomics">
        <title>A genomic perspective to assessing quality of mass-reared SIT flies used in Mediterranean fruit fly (Ceratitis capitata) eradication in California.</title>
        <authorList>
            <person name="Calla B."/>
            <person name="Hall B."/>
            <person name="Hou S."/>
            <person name="Geib S.M."/>
        </authorList>
    </citation>
    <scope>NUCLEOTIDE SEQUENCE</scope>
</reference>
<dbReference type="GO" id="GO:0005634">
    <property type="term" value="C:nucleus"/>
    <property type="evidence" value="ECO:0007669"/>
    <property type="project" value="UniProtKB-SubCell"/>
</dbReference>
<organism evidence="12">
    <name type="scientific">Ceratitis capitata</name>
    <name type="common">Mediterranean fruit fly</name>
    <name type="synonym">Tephritis capitata</name>
    <dbReference type="NCBI Taxonomy" id="7213"/>
    <lineage>
        <taxon>Eukaryota</taxon>
        <taxon>Metazoa</taxon>
        <taxon>Ecdysozoa</taxon>
        <taxon>Arthropoda</taxon>
        <taxon>Hexapoda</taxon>
        <taxon>Insecta</taxon>
        <taxon>Pterygota</taxon>
        <taxon>Neoptera</taxon>
        <taxon>Endopterygota</taxon>
        <taxon>Diptera</taxon>
        <taxon>Brachycera</taxon>
        <taxon>Muscomorpha</taxon>
        <taxon>Tephritoidea</taxon>
        <taxon>Tephritidae</taxon>
        <taxon>Ceratitis</taxon>
        <taxon>Ceratitis</taxon>
    </lineage>
</organism>
<feature type="domain" description="C2H2-type" evidence="11">
    <location>
        <begin position="273"/>
        <end position="300"/>
    </location>
</feature>
<sequence>MEVHKCRACLCKGDTADLRDWNSSMGVWNESLTYQECFQICTQLDVIAADASSSFIKDMRYLCGYCIEELKISYGFLKKAQRSAHELYLMSENKDYINGIGKNSFEYVNMQDSEQNIDIRDNISHKAEYPTTKDDIMAQETVTLPEVLISNNYKEGNTNDILEDFTDITSKGSNSSIAESAVEAGTDGKIFFKLETNGNLTSPESDLVDEALLDKNSILVSPVTPDKKKIPKKPMQKKCQDVYKLTPCEYCKKLFPENKLKQHKSRYHRPKIFLCDICPRSFSIANNLRRHQRTHDMNRERKYACSECDRTFFTEDVYRTHIKIHQSSRRPNFQCNHCDKAFMHKGSLTLHLQKHTGPKNECSICQKRYVRKIDLEVHMRNHSGDLPYKCSKCEKAFMTTSSLRKHELLHTGVRFKCDLCNKEYSHPSKLSRHHLNHTGLPLKCAICDKGFAEPNKIRRHIRSVHKIEDNSQITKLMVKVSEIVGSLKKD</sequence>
<evidence type="ECO:0000256" key="7">
    <source>
        <dbReference type="ARBA" id="ARBA00023125"/>
    </source>
</evidence>
<keyword evidence="9" id="KW-0539">Nucleus</keyword>
<dbReference type="EMBL" id="GAMC01013217">
    <property type="protein sequence ID" value="JAB93338.1"/>
    <property type="molecule type" value="mRNA"/>
</dbReference>
<dbReference type="OrthoDB" id="7773830at2759"/>
<dbReference type="Pfam" id="PF00096">
    <property type="entry name" value="zf-C2H2"/>
    <property type="match status" value="6"/>
</dbReference>
<dbReference type="InterPro" id="IPR013087">
    <property type="entry name" value="Znf_C2H2_type"/>
</dbReference>
<name>W8BJ86_CERCA</name>
<feature type="domain" description="C2H2-type" evidence="11">
    <location>
        <begin position="303"/>
        <end position="330"/>
    </location>
</feature>
<feature type="domain" description="C2H2-type" evidence="11">
    <location>
        <begin position="388"/>
        <end position="415"/>
    </location>
</feature>
<evidence type="ECO:0000259" key="11">
    <source>
        <dbReference type="PROSITE" id="PS50157"/>
    </source>
</evidence>
<keyword evidence="7" id="KW-0238">DNA-binding</keyword>
<feature type="domain" description="C2H2-type" evidence="11">
    <location>
        <begin position="360"/>
        <end position="387"/>
    </location>
</feature>
<dbReference type="GO" id="GO:0008270">
    <property type="term" value="F:zinc ion binding"/>
    <property type="evidence" value="ECO:0007669"/>
    <property type="project" value="UniProtKB-KW"/>
</dbReference>
<evidence type="ECO:0000256" key="5">
    <source>
        <dbReference type="ARBA" id="ARBA00022833"/>
    </source>
</evidence>
<keyword evidence="2" id="KW-0479">Metal-binding</keyword>
<reference evidence="12" key="1">
    <citation type="submission" date="2013-07" db="EMBL/GenBank/DDBJ databases">
        <authorList>
            <person name="Geib S."/>
        </authorList>
    </citation>
    <scope>NUCLEOTIDE SEQUENCE</scope>
</reference>
<dbReference type="InterPro" id="IPR036236">
    <property type="entry name" value="Znf_C2H2_sf"/>
</dbReference>
<keyword evidence="5" id="KW-0862">Zinc</keyword>
<evidence type="ECO:0000256" key="8">
    <source>
        <dbReference type="ARBA" id="ARBA00023163"/>
    </source>
</evidence>
<dbReference type="FunFam" id="3.30.160.60:FF:002343">
    <property type="entry name" value="Zinc finger protein 33A"/>
    <property type="match status" value="1"/>
</dbReference>
<evidence type="ECO:0000256" key="4">
    <source>
        <dbReference type="ARBA" id="ARBA00022771"/>
    </source>
</evidence>
<keyword evidence="8" id="KW-0804">Transcription</keyword>
<feature type="domain" description="C2H2-type" evidence="11">
    <location>
        <begin position="333"/>
        <end position="360"/>
    </location>
</feature>
<evidence type="ECO:0000256" key="3">
    <source>
        <dbReference type="ARBA" id="ARBA00022737"/>
    </source>
</evidence>
<accession>W8BJ86</accession>
<dbReference type="PROSITE" id="PS00028">
    <property type="entry name" value="ZINC_FINGER_C2H2_1"/>
    <property type="match status" value="7"/>
</dbReference>
<gene>
    <name evidence="12" type="primary">ZN510</name>
</gene>
<dbReference type="SMART" id="SM00355">
    <property type="entry name" value="ZnF_C2H2"/>
    <property type="match status" value="8"/>
</dbReference>
<feature type="domain" description="C2H2-type" evidence="11">
    <location>
        <begin position="442"/>
        <end position="470"/>
    </location>
</feature>
<dbReference type="PANTHER" id="PTHR24406">
    <property type="entry name" value="TRANSCRIPTIONAL REPRESSOR CTCFL-RELATED"/>
    <property type="match status" value="1"/>
</dbReference>
<evidence type="ECO:0000256" key="6">
    <source>
        <dbReference type="ARBA" id="ARBA00023015"/>
    </source>
</evidence>
<keyword evidence="4 10" id="KW-0863">Zinc-finger</keyword>
<feature type="domain" description="C2H2-type" evidence="11">
    <location>
        <begin position="415"/>
        <end position="439"/>
    </location>
</feature>
<evidence type="ECO:0000256" key="10">
    <source>
        <dbReference type="PROSITE-ProRule" id="PRU00042"/>
    </source>
</evidence>
<protein>
    <submittedName>
        <fullName evidence="12">Zinc finger protein 510</fullName>
    </submittedName>
</protein>